<dbReference type="RefSeq" id="WP_197551119.1">
    <property type="nucleotide sequence ID" value="NZ_CP063213.1"/>
</dbReference>
<keyword evidence="5" id="KW-1185">Reference proteome</keyword>
<proteinExistence type="predicted"/>
<evidence type="ECO:0000313" key="5">
    <source>
        <dbReference type="Proteomes" id="UP000595053"/>
    </source>
</evidence>
<dbReference type="GO" id="GO:0005975">
    <property type="term" value="P:carbohydrate metabolic process"/>
    <property type="evidence" value="ECO:0007669"/>
    <property type="project" value="UniProtKB-ARBA"/>
</dbReference>
<evidence type="ECO:0000256" key="1">
    <source>
        <dbReference type="SAM" id="MobiDB-lite"/>
    </source>
</evidence>
<dbReference type="Gene3D" id="2.60.40.10">
    <property type="entry name" value="Immunoglobulins"/>
    <property type="match status" value="1"/>
</dbReference>
<feature type="transmembrane region" description="Helical" evidence="2">
    <location>
        <begin position="209"/>
        <end position="230"/>
    </location>
</feature>
<feature type="chain" id="PRO_5029642721" description="Gram-positive cocci surface proteins LPxTG domain-containing protein" evidence="3">
    <location>
        <begin position="30"/>
        <end position="239"/>
    </location>
</feature>
<dbReference type="InterPro" id="IPR013783">
    <property type="entry name" value="Ig-like_fold"/>
</dbReference>
<gene>
    <name evidence="4" type="ORF">INS88_10060</name>
</gene>
<accession>A0A7M1QUB6</accession>
<reference evidence="4 5" key="1">
    <citation type="submission" date="2020-10" db="EMBL/GenBank/DDBJ databases">
        <title>Trueperella pecoris sp. nov. isolated from bovine and porcine specimens.</title>
        <authorList>
            <person name="Schoenecker L."/>
            <person name="Schnydrig P."/>
            <person name="Brodard I."/>
            <person name="Thomann A."/>
            <person name="Hemphill A."/>
            <person name="Rodriguez-Campos S."/>
            <person name="Perreten V."/>
            <person name="Jores J."/>
            <person name="Kittl S."/>
        </authorList>
    </citation>
    <scope>NUCLEOTIDE SEQUENCE [LARGE SCALE GENOMIC DNA]</scope>
    <source>
        <strain evidence="4 5">15A0121</strain>
    </source>
</reference>
<dbReference type="AlphaFoldDB" id="A0A7M1QUB6"/>
<sequence>MRISKGLATSSLVLVSALGLTAGTQAAYAQPVIGDTENVPAQVTCEATSLTITLPKPNPFDRPSPGDLPEPTGAGFKITVQQVKGVDLTSFAGWDGIEKMTTDEAKARGFVGEPRVGVTNAQASVSFKGLPIGLYMVSGVAPEDPHYKLSHLDPFLVSVPLGAGETWDCAVNIQAKTHYSVEPKPIPTPPAPTPPEPPQPPRPPLSHTGAAVMALGGASLALLGAGTILVRVRREKEVK</sequence>
<evidence type="ECO:0008006" key="6">
    <source>
        <dbReference type="Google" id="ProtNLM"/>
    </source>
</evidence>
<organism evidence="4 5">
    <name type="scientific">Trueperella pecoris</name>
    <dbReference type="NCBI Taxonomy" id="2733571"/>
    <lineage>
        <taxon>Bacteria</taxon>
        <taxon>Bacillati</taxon>
        <taxon>Actinomycetota</taxon>
        <taxon>Actinomycetes</taxon>
        <taxon>Actinomycetales</taxon>
        <taxon>Actinomycetaceae</taxon>
        <taxon>Trueperella</taxon>
    </lineage>
</organism>
<protein>
    <recommendedName>
        <fullName evidence="6">Gram-positive cocci surface proteins LPxTG domain-containing protein</fullName>
    </recommendedName>
</protein>
<feature type="signal peptide" evidence="3">
    <location>
        <begin position="1"/>
        <end position="29"/>
    </location>
</feature>
<feature type="compositionally biased region" description="Pro residues" evidence="1">
    <location>
        <begin position="184"/>
        <end position="204"/>
    </location>
</feature>
<keyword evidence="2" id="KW-1133">Transmembrane helix</keyword>
<dbReference type="EMBL" id="CP063213">
    <property type="protein sequence ID" value="QOR45579.1"/>
    <property type="molecule type" value="Genomic_DNA"/>
</dbReference>
<feature type="region of interest" description="Disordered" evidence="1">
    <location>
        <begin position="181"/>
        <end position="209"/>
    </location>
</feature>
<evidence type="ECO:0000256" key="2">
    <source>
        <dbReference type="SAM" id="Phobius"/>
    </source>
</evidence>
<keyword evidence="3" id="KW-0732">Signal</keyword>
<keyword evidence="2" id="KW-0812">Transmembrane</keyword>
<name>A0A7M1QUB6_9ACTO</name>
<dbReference type="Proteomes" id="UP000595053">
    <property type="component" value="Chromosome"/>
</dbReference>
<keyword evidence="2" id="KW-0472">Membrane</keyword>
<evidence type="ECO:0000256" key="3">
    <source>
        <dbReference type="SAM" id="SignalP"/>
    </source>
</evidence>
<evidence type="ECO:0000313" key="4">
    <source>
        <dbReference type="EMBL" id="QOR45579.1"/>
    </source>
</evidence>